<evidence type="ECO:0000256" key="2">
    <source>
        <dbReference type="ARBA" id="ARBA00022692"/>
    </source>
</evidence>
<keyword evidence="10" id="KW-1185">Reference proteome</keyword>
<dbReference type="PROSITE" id="PS00194">
    <property type="entry name" value="THIOREDOXIN_1"/>
    <property type="match status" value="1"/>
</dbReference>
<dbReference type="GeneID" id="28936037"/>
<keyword evidence="3 6" id="KW-1133">Transmembrane helix</keyword>
<comment type="subcellular location">
    <subcellularLocation>
        <location evidence="1">Endoplasmic reticulum membrane</location>
        <topology evidence="1">Single-pass membrane protein</topology>
    </subcellularLocation>
</comment>
<accession>A0A0W4ZLN8</accession>
<reference evidence="10" key="1">
    <citation type="journal article" date="2016" name="Nat. Commun.">
        <title>Genome analysis of three Pneumocystis species reveals adaptation mechanisms to life exclusively in mammalian hosts.</title>
        <authorList>
            <person name="Ma L."/>
            <person name="Chen Z."/>
            <person name="Huang D.W."/>
            <person name="Kutty G."/>
            <person name="Ishihara M."/>
            <person name="Wang H."/>
            <person name="Abouelleil A."/>
            <person name="Bishop L."/>
            <person name="Davey E."/>
            <person name="Deng R."/>
            <person name="Deng X."/>
            <person name="Fan L."/>
            <person name="Fantoni G."/>
            <person name="Fitzgerald M."/>
            <person name="Gogineni E."/>
            <person name="Goldberg J.M."/>
            <person name="Handley G."/>
            <person name="Hu X."/>
            <person name="Huber C."/>
            <person name="Jiao X."/>
            <person name="Jones K."/>
            <person name="Levin J.Z."/>
            <person name="Liu Y."/>
            <person name="Macdonald P."/>
            <person name="Melnikov A."/>
            <person name="Raley C."/>
            <person name="Sassi M."/>
            <person name="Sherman B.T."/>
            <person name="Song X."/>
            <person name="Sykes S."/>
            <person name="Tran B."/>
            <person name="Walsh L."/>
            <person name="Xia Y."/>
            <person name="Yang J."/>
            <person name="Young S."/>
            <person name="Zeng Q."/>
            <person name="Zheng X."/>
            <person name="Stephens R."/>
            <person name="Nusbaum C."/>
            <person name="Birren B.W."/>
            <person name="Azadi P."/>
            <person name="Lempicki R.A."/>
            <person name="Cuomo C.A."/>
            <person name="Kovacs J.A."/>
        </authorList>
    </citation>
    <scope>NUCLEOTIDE SEQUENCE [LARGE SCALE GENOMIC DNA]</scope>
    <source>
        <strain evidence="10">B80</strain>
    </source>
</reference>
<dbReference type="Proteomes" id="UP000054454">
    <property type="component" value="Unassembled WGS sequence"/>
</dbReference>
<dbReference type="PANTHER" id="PTHR46426">
    <property type="entry name" value="PROTEIN DISULFIDE-ISOMERASE TMX3"/>
    <property type="match status" value="1"/>
</dbReference>
<feature type="domain" description="Thioredoxin" evidence="8">
    <location>
        <begin position="71"/>
        <end position="159"/>
    </location>
</feature>
<sequence length="617" mass="72722">MLWRRIFISLFLHLYVNSREYKSDDGGNRDRFFSYNLSEQGLPVLFSGNPYSSGIKSSKRPDKLEDKAHSVELTPEAFSSGISSLWLINFYSSECHDSKLFGFYWKEAVDRAYNYNRNEDFYFGNVNCFLYEKLCLEFGVENYPKILLFDNGQLKEEFKLGDISEKNVQDIVNYMKEKTKKISSLRFKKVLKRSVSNLRLKAASKRAHINPNGQSIDLIPQNFVQLVTKGNSGWFIKYHLPYCPHCKIMKADWDKFALLMKGLLNVGEVDCSKYTSFCKDKGISGVPTMIYYKGTYSHIYKGSRKAKDFKKFSHGIFLSMPSSVHDLDTYSKYSSRFMVFFIYFYPELTSEDKDIIKWMSVVLIGKTPLLKIPKTVSFIKESSGNYPSILVFRENFLFSYPFRNSVDLKNKTRILNWMKLVWYPLFPRLTKYNYKDIMQNDFVIIIILYNPNEYKAKKQIVTSIIETWKAQYLNRFINKESGQHYSIQYVWVDGRLWRAWLYKTFKIKYGITKVIIQKKDIFWDKNLEGSYIKLNKKDILETLSTIMQDTNKIKPIHLNKQATISEKPSKNYTYIVIIVFVVIAILLMILLGFILKKTREKRQREEKNAEPLESRFE</sequence>
<dbReference type="InterPro" id="IPR017937">
    <property type="entry name" value="Thioredoxin_CS"/>
</dbReference>
<dbReference type="VEuPathDB" id="FungiDB:T552_01246"/>
<protein>
    <recommendedName>
        <fullName evidence="8">Thioredoxin domain-containing protein</fullName>
    </recommendedName>
</protein>
<dbReference type="PANTHER" id="PTHR46426:SF1">
    <property type="entry name" value="PROTEIN DISULFIDE-ISOMERASE TMX3"/>
    <property type="match status" value="1"/>
</dbReference>
<dbReference type="EMBL" id="LFVZ01000005">
    <property type="protein sequence ID" value="KTW29291.1"/>
    <property type="molecule type" value="Genomic_DNA"/>
</dbReference>
<dbReference type="InterPro" id="IPR052250">
    <property type="entry name" value="PDI_TMX3"/>
</dbReference>
<evidence type="ECO:0000313" key="9">
    <source>
        <dbReference type="EMBL" id="KTW29291.1"/>
    </source>
</evidence>
<keyword evidence="4 6" id="KW-0472">Membrane</keyword>
<dbReference type="Gene3D" id="3.40.30.10">
    <property type="entry name" value="Glutaredoxin"/>
    <property type="match status" value="2"/>
</dbReference>
<dbReference type="RefSeq" id="XP_018226484.1">
    <property type="nucleotide sequence ID" value="XM_018369835.1"/>
</dbReference>
<keyword evidence="7" id="KW-0732">Signal</keyword>
<dbReference type="AlphaFoldDB" id="A0A0W4ZLN8"/>
<dbReference type="GO" id="GO:0005789">
    <property type="term" value="C:endoplasmic reticulum membrane"/>
    <property type="evidence" value="ECO:0007669"/>
    <property type="project" value="UniProtKB-SubCell"/>
</dbReference>
<dbReference type="CDD" id="cd02961">
    <property type="entry name" value="PDI_a_family"/>
    <property type="match status" value="2"/>
</dbReference>
<evidence type="ECO:0000256" key="5">
    <source>
        <dbReference type="ARBA" id="ARBA00045246"/>
    </source>
</evidence>
<evidence type="ECO:0000256" key="1">
    <source>
        <dbReference type="ARBA" id="ARBA00004389"/>
    </source>
</evidence>
<keyword evidence="2 6" id="KW-0812">Transmembrane</keyword>
<gene>
    <name evidence="9" type="ORF">T552_01246</name>
</gene>
<dbReference type="Pfam" id="PF00085">
    <property type="entry name" value="Thioredoxin"/>
    <property type="match status" value="2"/>
</dbReference>
<evidence type="ECO:0000256" key="3">
    <source>
        <dbReference type="ARBA" id="ARBA00022989"/>
    </source>
</evidence>
<evidence type="ECO:0000259" key="8">
    <source>
        <dbReference type="Pfam" id="PF00085"/>
    </source>
</evidence>
<evidence type="ECO:0000256" key="6">
    <source>
        <dbReference type="SAM" id="Phobius"/>
    </source>
</evidence>
<evidence type="ECO:0000313" key="10">
    <source>
        <dbReference type="Proteomes" id="UP000054454"/>
    </source>
</evidence>
<feature type="chain" id="PRO_5006933854" description="Thioredoxin domain-containing protein" evidence="7">
    <location>
        <begin position="19"/>
        <end position="617"/>
    </location>
</feature>
<comment type="function">
    <text evidence="5">Probable disulfide isomerase, which participates in the folding of proteins containing disulfide bonds. May act as a dithiol oxidase. Acts as a regulator of endoplasmic reticulum-mitochondria contact sites via its ability to regulate redox signals.</text>
</comment>
<name>A0A0W4ZLN8_PNEC8</name>
<feature type="signal peptide" evidence="7">
    <location>
        <begin position="1"/>
        <end position="18"/>
    </location>
</feature>
<organism evidence="9 10">
    <name type="scientific">Pneumocystis carinii (strain B80)</name>
    <name type="common">Rat pneumocystis pneumonia agent</name>
    <name type="synonym">Pneumocystis carinii f. sp. carinii</name>
    <dbReference type="NCBI Taxonomy" id="1408658"/>
    <lineage>
        <taxon>Eukaryota</taxon>
        <taxon>Fungi</taxon>
        <taxon>Dikarya</taxon>
        <taxon>Ascomycota</taxon>
        <taxon>Taphrinomycotina</taxon>
        <taxon>Pneumocystomycetes</taxon>
        <taxon>Pneumocystaceae</taxon>
        <taxon>Pneumocystis</taxon>
    </lineage>
</organism>
<dbReference type="OrthoDB" id="72053at2759"/>
<evidence type="ECO:0000256" key="7">
    <source>
        <dbReference type="SAM" id="SignalP"/>
    </source>
</evidence>
<dbReference type="InterPro" id="IPR013766">
    <property type="entry name" value="Thioredoxin_domain"/>
</dbReference>
<feature type="transmembrane region" description="Helical" evidence="6">
    <location>
        <begin position="572"/>
        <end position="595"/>
    </location>
</feature>
<feature type="domain" description="Thioredoxin" evidence="8">
    <location>
        <begin position="218"/>
        <end position="312"/>
    </location>
</feature>
<evidence type="ECO:0000256" key="4">
    <source>
        <dbReference type="ARBA" id="ARBA00023136"/>
    </source>
</evidence>
<dbReference type="InterPro" id="IPR036249">
    <property type="entry name" value="Thioredoxin-like_sf"/>
</dbReference>
<comment type="caution">
    <text evidence="9">The sequence shown here is derived from an EMBL/GenBank/DDBJ whole genome shotgun (WGS) entry which is preliminary data.</text>
</comment>
<dbReference type="SUPFAM" id="SSF52833">
    <property type="entry name" value="Thioredoxin-like"/>
    <property type="match status" value="2"/>
</dbReference>
<proteinExistence type="predicted"/>